<dbReference type="PROSITE" id="PS50011">
    <property type="entry name" value="PROTEIN_KINASE_DOM"/>
    <property type="match status" value="1"/>
</dbReference>
<dbReference type="PROSITE" id="PS00108">
    <property type="entry name" value="PROTEIN_KINASE_ST"/>
    <property type="match status" value="1"/>
</dbReference>
<keyword evidence="2" id="KW-0547">Nucleotide-binding</keyword>
<keyword evidence="9" id="KW-1185">Reference proteome</keyword>
<keyword evidence="8" id="KW-0723">Serine/threonine-protein kinase</keyword>
<dbReference type="SMART" id="SM00220">
    <property type="entry name" value="S_TKc"/>
    <property type="match status" value="1"/>
</dbReference>
<feature type="domain" description="Protein kinase" evidence="7">
    <location>
        <begin position="281"/>
        <end position="553"/>
    </location>
</feature>
<dbReference type="Gene3D" id="1.10.510.10">
    <property type="entry name" value="Transferase(Phosphotransferase) domain 1"/>
    <property type="match status" value="1"/>
</dbReference>
<feature type="region of interest" description="Disordered" evidence="6">
    <location>
        <begin position="1"/>
        <end position="21"/>
    </location>
</feature>
<dbReference type="GO" id="GO:0005524">
    <property type="term" value="F:ATP binding"/>
    <property type="evidence" value="ECO:0007669"/>
    <property type="project" value="UniProtKB-KW"/>
</dbReference>
<sequence>MEARVHEEQRPKRMRSQAVRVRGEGVVDDGVGVDDEKGTTLLDLNAQLDAMECTGGTRSTPAPFAKTEGEGEASGRRKGEGERGGESVMLTPESVLGSGLAFKTPPAPSGSQGPAKGGSKGIISGLLKAAKPLPDLETALNIRGDMLESRSQASSGASTKTPSTSNTCNTDGSSFDSPVPTLRTDLAAEFSGGRPSGSVQKDGIRQPPSVLKQRRVYSVLHQEADSDGSGGLGGVLNFGGPINRTSSLDETKVLAATKVPSALLRSESIVIPELFMHMSHFEFTRQIGSSQCSEVWLVKHKYNRRNFAVKQRHFSSKQERDKCKREMQSVADLPPHPNIVFYYRAWQEDSYVFTQMEFCEGGTLKQKLAGAQDESLGTAGGSRRMVLPVGEILRLVGEIALGLSFLEDHGVLHLDIKPENIYLDGEGTYHIGDFGLAVLGQLGWDWEEGDGRYLAPELLDDEAQATSKADVYSFGAVLFESCTGRTIPTNRIELESGSGGGEVPGSFKDLIARELLSCGVPDSLCDMIYPMLSFKPQDRPSAHQLIRWCDEATAT</sequence>
<accession>A0A5B8MSU9</accession>
<dbReference type="SUPFAM" id="SSF56112">
    <property type="entry name" value="Protein kinase-like (PK-like)"/>
    <property type="match status" value="1"/>
</dbReference>
<feature type="region of interest" description="Disordered" evidence="6">
    <location>
        <begin position="100"/>
        <end position="119"/>
    </location>
</feature>
<dbReference type="PANTHER" id="PTHR11042">
    <property type="entry name" value="EUKARYOTIC TRANSLATION INITIATION FACTOR 2-ALPHA KINASE EIF2-ALPHA KINASE -RELATED"/>
    <property type="match status" value="1"/>
</dbReference>
<feature type="compositionally biased region" description="Basic and acidic residues" evidence="6">
    <location>
        <begin position="1"/>
        <end position="11"/>
    </location>
</feature>
<dbReference type="InterPro" id="IPR008271">
    <property type="entry name" value="Ser/Thr_kinase_AS"/>
</dbReference>
<evidence type="ECO:0000313" key="9">
    <source>
        <dbReference type="Proteomes" id="UP000316726"/>
    </source>
</evidence>
<dbReference type="GO" id="GO:0004674">
    <property type="term" value="F:protein serine/threonine kinase activity"/>
    <property type="evidence" value="ECO:0007669"/>
    <property type="project" value="UniProtKB-KW"/>
</dbReference>
<dbReference type="GO" id="GO:0005634">
    <property type="term" value="C:nucleus"/>
    <property type="evidence" value="ECO:0007669"/>
    <property type="project" value="TreeGrafter"/>
</dbReference>
<gene>
    <name evidence="8" type="ORF">A3770_11p61110</name>
</gene>
<keyword evidence="4" id="KW-0067">ATP-binding</keyword>
<dbReference type="Proteomes" id="UP000316726">
    <property type="component" value="Chromosome 11"/>
</dbReference>
<dbReference type="Gene3D" id="3.30.200.20">
    <property type="entry name" value="Phosphorylase Kinase, domain 1"/>
    <property type="match status" value="1"/>
</dbReference>
<dbReference type="InterPro" id="IPR050339">
    <property type="entry name" value="CC_SR_Kinase"/>
</dbReference>
<organism evidence="8 9">
    <name type="scientific">Chloropicon primus</name>
    <dbReference type="NCBI Taxonomy" id="1764295"/>
    <lineage>
        <taxon>Eukaryota</taxon>
        <taxon>Viridiplantae</taxon>
        <taxon>Chlorophyta</taxon>
        <taxon>Chloropicophyceae</taxon>
        <taxon>Chloropicales</taxon>
        <taxon>Chloropicaceae</taxon>
        <taxon>Chloropicon</taxon>
    </lineage>
</organism>
<dbReference type="STRING" id="1764295.A0A5B8MSU9"/>
<dbReference type="InterPro" id="IPR000719">
    <property type="entry name" value="Prot_kinase_dom"/>
</dbReference>
<dbReference type="InterPro" id="IPR011009">
    <property type="entry name" value="Kinase-like_dom_sf"/>
</dbReference>
<protein>
    <submittedName>
        <fullName evidence="8">Serine/threonine protein kinase</fullName>
    </submittedName>
</protein>
<name>A0A5B8MSU9_9CHLO</name>
<evidence type="ECO:0000259" key="7">
    <source>
        <dbReference type="PROSITE" id="PS50011"/>
    </source>
</evidence>
<evidence type="ECO:0000256" key="6">
    <source>
        <dbReference type="SAM" id="MobiDB-lite"/>
    </source>
</evidence>
<evidence type="ECO:0000313" key="8">
    <source>
        <dbReference type="EMBL" id="QDZ23593.1"/>
    </source>
</evidence>
<evidence type="ECO:0000256" key="5">
    <source>
        <dbReference type="ARBA" id="ARBA00037982"/>
    </source>
</evidence>
<reference evidence="8 9" key="1">
    <citation type="submission" date="2018-07" db="EMBL/GenBank/DDBJ databases">
        <title>The complete nuclear genome of the prasinophyte Chloropicon primus (CCMP1205).</title>
        <authorList>
            <person name="Pombert J.-F."/>
            <person name="Otis C."/>
            <person name="Turmel M."/>
            <person name="Lemieux C."/>
        </authorList>
    </citation>
    <scope>NUCLEOTIDE SEQUENCE [LARGE SCALE GENOMIC DNA]</scope>
    <source>
        <strain evidence="8 9">CCMP1205</strain>
    </source>
</reference>
<feature type="compositionally biased region" description="Basic and acidic residues" evidence="6">
    <location>
        <begin position="67"/>
        <end position="85"/>
    </location>
</feature>
<dbReference type="OrthoDB" id="5337378at2759"/>
<feature type="region of interest" description="Disordered" evidence="6">
    <location>
        <begin position="149"/>
        <end position="180"/>
    </location>
</feature>
<dbReference type="AlphaFoldDB" id="A0A5B8MSU9"/>
<dbReference type="Pfam" id="PF00069">
    <property type="entry name" value="Pkinase"/>
    <property type="match status" value="1"/>
</dbReference>
<feature type="compositionally biased region" description="Polar residues" evidence="6">
    <location>
        <begin position="149"/>
        <end position="176"/>
    </location>
</feature>
<dbReference type="GO" id="GO:0005737">
    <property type="term" value="C:cytoplasm"/>
    <property type="evidence" value="ECO:0007669"/>
    <property type="project" value="TreeGrafter"/>
</dbReference>
<feature type="region of interest" description="Disordered" evidence="6">
    <location>
        <begin position="53"/>
        <end position="88"/>
    </location>
</feature>
<dbReference type="PANTHER" id="PTHR11042:SF189">
    <property type="entry name" value="PROTEIN KINASE DOMAIN-CONTAINING PROTEIN"/>
    <property type="match status" value="1"/>
</dbReference>
<dbReference type="EMBL" id="CP031044">
    <property type="protein sequence ID" value="QDZ23593.1"/>
    <property type="molecule type" value="Genomic_DNA"/>
</dbReference>
<evidence type="ECO:0000256" key="3">
    <source>
        <dbReference type="ARBA" id="ARBA00022777"/>
    </source>
</evidence>
<evidence type="ECO:0000256" key="1">
    <source>
        <dbReference type="ARBA" id="ARBA00022679"/>
    </source>
</evidence>
<evidence type="ECO:0000256" key="2">
    <source>
        <dbReference type="ARBA" id="ARBA00022741"/>
    </source>
</evidence>
<keyword evidence="1" id="KW-0808">Transferase</keyword>
<comment type="similarity">
    <text evidence="5">Belongs to the protein kinase superfamily. Ser/Thr protein kinase family. GCN2 subfamily.</text>
</comment>
<proteinExistence type="inferred from homology"/>
<evidence type="ECO:0000256" key="4">
    <source>
        <dbReference type="ARBA" id="ARBA00022840"/>
    </source>
</evidence>
<keyword evidence="3 8" id="KW-0418">Kinase</keyword>